<feature type="region of interest" description="Disordered" evidence="1">
    <location>
        <begin position="27"/>
        <end position="70"/>
    </location>
</feature>
<gene>
    <name evidence="3" type="ORF">PDIGIT_LOCUS3248</name>
</gene>
<dbReference type="Proteomes" id="UP001152607">
    <property type="component" value="Unassembled WGS sequence"/>
</dbReference>
<protein>
    <submittedName>
        <fullName evidence="3">Uncharacterized protein</fullName>
    </submittedName>
</protein>
<dbReference type="OrthoDB" id="21678at2759"/>
<feature type="compositionally biased region" description="Basic and acidic residues" evidence="1">
    <location>
        <begin position="43"/>
        <end position="61"/>
    </location>
</feature>
<evidence type="ECO:0000256" key="1">
    <source>
        <dbReference type="SAM" id="MobiDB-lite"/>
    </source>
</evidence>
<dbReference type="EMBL" id="CAOQHR010000002">
    <property type="protein sequence ID" value="CAI6311862.1"/>
    <property type="molecule type" value="Genomic_DNA"/>
</dbReference>
<sequence length="282" mass="31024">MRPFVLTIRTLFFAVLFITASLAVPAQPKDQPEDQSIDQSIDQSKDQPEDQSKDQPKDQPKGKLVCYSPSSEPKAPPGCYIAQSAMASHVADFCDQVGGLDIANLEKGYATDTYNGAQLRISSTKKVSKEDCASRMGEIVNGCTPAANNPMNWKYGGENSQDETLFKISIDSGRSCQRKANQDGSPLQAVTAKCDSFYQAIRDEFWIYGAGFLGDDFGKELRDQMSHCTGRVVDWTFEYYEKPDADGYEWKAFGHTTIWQKNCFSPVIKGSGGPDIPCNGSG</sequence>
<feature type="chain" id="PRO_5040914198" evidence="2">
    <location>
        <begin position="24"/>
        <end position="282"/>
    </location>
</feature>
<organism evidence="3 4">
    <name type="scientific">Periconia digitata</name>
    <dbReference type="NCBI Taxonomy" id="1303443"/>
    <lineage>
        <taxon>Eukaryota</taxon>
        <taxon>Fungi</taxon>
        <taxon>Dikarya</taxon>
        <taxon>Ascomycota</taxon>
        <taxon>Pezizomycotina</taxon>
        <taxon>Dothideomycetes</taxon>
        <taxon>Pleosporomycetidae</taxon>
        <taxon>Pleosporales</taxon>
        <taxon>Massarineae</taxon>
        <taxon>Periconiaceae</taxon>
        <taxon>Periconia</taxon>
    </lineage>
</organism>
<keyword evidence="2" id="KW-0732">Signal</keyword>
<name>A0A9W4U6J3_9PLEO</name>
<dbReference type="Pfam" id="PF18647">
    <property type="entry name" value="Fungal_lectin_2"/>
    <property type="match status" value="1"/>
</dbReference>
<reference evidence="3" key="1">
    <citation type="submission" date="2023-01" db="EMBL/GenBank/DDBJ databases">
        <authorList>
            <person name="Van Ghelder C."/>
            <person name="Rancurel C."/>
        </authorList>
    </citation>
    <scope>NUCLEOTIDE SEQUENCE</scope>
    <source>
        <strain evidence="3">CNCM I-4278</strain>
    </source>
</reference>
<evidence type="ECO:0000256" key="2">
    <source>
        <dbReference type="SAM" id="SignalP"/>
    </source>
</evidence>
<dbReference type="AlphaFoldDB" id="A0A9W4U6J3"/>
<keyword evidence="4" id="KW-1185">Reference proteome</keyword>
<comment type="caution">
    <text evidence="3">The sequence shown here is derived from an EMBL/GenBank/DDBJ whole genome shotgun (WGS) entry which is preliminary data.</text>
</comment>
<evidence type="ECO:0000313" key="4">
    <source>
        <dbReference type="Proteomes" id="UP001152607"/>
    </source>
</evidence>
<feature type="signal peptide" evidence="2">
    <location>
        <begin position="1"/>
        <end position="23"/>
    </location>
</feature>
<proteinExistence type="predicted"/>
<accession>A0A9W4U6J3</accession>
<evidence type="ECO:0000313" key="3">
    <source>
        <dbReference type="EMBL" id="CAI6311862.1"/>
    </source>
</evidence>